<protein>
    <submittedName>
        <fullName evidence="3">DUF4175 family protein</fullName>
    </submittedName>
</protein>
<feature type="transmembrane region" description="Helical" evidence="2">
    <location>
        <begin position="151"/>
        <end position="170"/>
    </location>
</feature>
<feature type="compositionally biased region" description="Basic and acidic residues" evidence="1">
    <location>
        <begin position="667"/>
        <end position="680"/>
    </location>
</feature>
<feature type="region of interest" description="Disordered" evidence="1">
    <location>
        <begin position="648"/>
        <end position="687"/>
    </location>
</feature>
<dbReference type="RefSeq" id="WP_211783120.1">
    <property type="nucleotide sequence ID" value="NZ_CP047289.1"/>
</dbReference>
<dbReference type="KEGG" id="fap:GR316_06275"/>
<feature type="compositionally biased region" description="Basic and acidic residues" evidence="1">
    <location>
        <begin position="536"/>
        <end position="547"/>
    </location>
</feature>
<sequence>MSDIDATLRRLRWPLRLTWAGLWAERLARSFWPLSSIAIITVAILAFGVQDSLPLEVVWTWMVTVVLGGLATIVWGLRRFRIPRRTDAVERLDASLPDRPLAALADTQAVGTSDPASIAVWDRHRSRMAERAGTARPVAPRLDLPRRDPFALRYVALVALVVALLFGSIWRVATVAGLPGASQAATGPMWEGWIQPPAYTSKPSLYLNDLNGTLTVPVGSHVHLRLYGSVGDLTVRETVSARTEAATASAMQQDFELRQSGVLAIAGAGGREWPVTVVPDAPPHIGVTADLAREPTGEMRLPFEAGDDYGITSGQVEIALDLPAVDRRYGLAAAPEARDPVRLDLPLPVTGARTEFSDVLVQDLAQHPFANLPVTIRLSATDAAGQTGTGEVIHTVLPGRRFFDPLASALIEMRRDLLWTRDNAERVDQVLRAITWRPEGLFRDDSTFLRLRAVMRDLEANTALTDDTRDALAAQLWDIAVQIEDGDLGSALERMRRAQDRLSQAMRDGADPSEIESLMQELRDATDGYIRELAEDARRDPDSRQASEDMQELSGDQLQGMMDQIQRLMEEGRMADAQALMDQLRQMMDNLQVAEGEGGEGSPGQQAMQDLQDTLRDQQALSDEGFEGMQNGQTDGDDLAGRQRELRDRLNGMDAPQTTEEGQPLDRAGRAMEDAERALRQGDMSGALDRQAEAMEALREGMRTLSQSLAEEQSPGGDQSGEDGPAGSRQAARDPLGRTPGASGGIGTDEDLLSQQDLRQRAEDLLDEIRRRSGEQERPREELDYLRRLLDFF</sequence>
<gene>
    <name evidence="3" type="ORF">GR316_06275</name>
</gene>
<keyword evidence="2" id="KW-0812">Transmembrane</keyword>
<dbReference type="Proteomes" id="UP000679284">
    <property type="component" value="Chromosome"/>
</dbReference>
<evidence type="ECO:0000313" key="4">
    <source>
        <dbReference type="Proteomes" id="UP000679284"/>
    </source>
</evidence>
<organism evidence="3 4">
    <name type="scientific">Falsirhodobacter algicola</name>
    <dbReference type="NCBI Taxonomy" id="2692330"/>
    <lineage>
        <taxon>Bacteria</taxon>
        <taxon>Pseudomonadati</taxon>
        <taxon>Pseudomonadota</taxon>
        <taxon>Alphaproteobacteria</taxon>
        <taxon>Rhodobacterales</taxon>
        <taxon>Paracoccaceae</taxon>
        <taxon>Falsirhodobacter</taxon>
    </lineage>
</organism>
<dbReference type="AlphaFoldDB" id="A0A8J8MSF8"/>
<dbReference type="InterPro" id="IPR012683">
    <property type="entry name" value="CHP02302_TM"/>
</dbReference>
<dbReference type="EMBL" id="CP047289">
    <property type="protein sequence ID" value="QUS35900.1"/>
    <property type="molecule type" value="Genomic_DNA"/>
</dbReference>
<evidence type="ECO:0000313" key="3">
    <source>
        <dbReference type="EMBL" id="QUS35900.1"/>
    </source>
</evidence>
<name>A0A8J8MSF8_9RHOB</name>
<feature type="transmembrane region" description="Helical" evidence="2">
    <location>
        <begin position="59"/>
        <end position="77"/>
    </location>
</feature>
<accession>A0A8J8MSF8</accession>
<feature type="region of interest" description="Disordered" evidence="1">
    <location>
        <begin position="706"/>
        <end position="759"/>
    </location>
</feature>
<proteinExistence type="predicted"/>
<evidence type="ECO:0000256" key="2">
    <source>
        <dbReference type="SAM" id="Phobius"/>
    </source>
</evidence>
<keyword evidence="2" id="KW-1133">Transmembrane helix</keyword>
<dbReference type="Pfam" id="PF13779">
    <property type="entry name" value="DUF4175"/>
    <property type="match status" value="1"/>
</dbReference>
<evidence type="ECO:0000256" key="1">
    <source>
        <dbReference type="SAM" id="MobiDB-lite"/>
    </source>
</evidence>
<keyword evidence="4" id="KW-1185">Reference proteome</keyword>
<feature type="transmembrane region" description="Helical" evidence="2">
    <location>
        <begin position="31"/>
        <end position="47"/>
    </location>
</feature>
<keyword evidence="2" id="KW-0472">Membrane</keyword>
<reference evidence="3" key="1">
    <citation type="submission" date="2020-01" db="EMBL/GenBank/DDBJ databases">
        <authorList>
            <person name="Yang Y."/>
            <person name="Kwon Y.M."/>
        </authorList>
    </citation>
    <scope>NUCLEOTIDE SEQUENCE</scope>
    <source>
        <strain evidence="3">PG104</strain>
    </source>
</reference>
<feature type="region of interest" description="Disordered" evidence="1">
    <location>
        <begin position="536"/>
        <end position="557"/>
    </location>
</feature>